<evidence type="ECO:0008006" key="4">
    <source>
        <dbReference type="Google" id="ProtNLM"/>
    </source>
</evidence>
<dbReference type="Proteomes" id="UP001416858">
    <property type="component" value="Unassembled WGS sequence"/>
</dbReference>
<accession>A0ABP9VPI8</accession>
<reference evidence="2 3" key="1">
    <citation type="submission" date="2024-02" db="EMBL/GenBank/DDBJ databases">
        <title>Rhodopirellula caenicola NBRC 110016.</title>
        <authorList>
            <person name="Ichikawa N."/>
            <person name="Katano-Makiyama Y."/>
            <person name="Hidaka K."/>
        </authorList>
    </citation>
    <scope>NUCLEOTIDE SEQUENCE [LARGE SCALE GENOMIC DNA]</scope>
    <source>
        <strain evidence="2 3">NBRC 110016</strain>
    </source>
</reference>
<keyword evidence="1" id="KW-0732">Signal</keyword>
<name>A0ABP9VPI8_9BACT</name>
<gene>
    <name evidence="2" type="ORF">Rcae01_00787</name>
</gene>
<dbReference type="SUPFAM" id="SSF63825">
    <property type="entry name" value="YWTD domain"/>
    <property type="match status" value="1"/>
</dbReference>
<dbReference type="RefSeq" id="WP_345682387.1">
    <property type="nucleotide sequence ID" value="NZ_BAABRO010000001.1"/>
</dbReference>
<feature type="chain" id="PRO_5047084787" description="DUF4394 domain-containing protein" evidence="1">
    <location>
        <begin position="27"/>
        <end position="286"/>
    </location>
</feature>
<protein>
    <recommendedName>
        <fullName evidence="4">DUF4394 domain-containing protein</fullName>
    </recommendedName>
</protein>
<organism evidence="2 3">
    <name type="scientific">Novipirellula caenicola</name>
    <dbReference type="NCBI Taxonomy" id="1536901"/>
    <lineage>
        <taxon>Bacteria</taxon>
        <taxon>Pseudomonadati</taxon>
        <taxon>Planctomycetota</taxon>
        <taxon>Planctomycetia</taxon>
        <taxon>Pirellulales</taxon>
        <taxon>Pirellulaceae</taxon>
        <taxon>Novipirellula</taxon>
    </lineage>
</organism>
<evidence type="ECO:0000313" key="3">
    <source>
        <dbReference type="Proteomes" id="UP001416858"/>
    </source>
</evidence>
<evidence type="ECO:0000313" key="2">
    <source>
        <dbReference type="EMBL" id="GAA5505343.1"/>
    </source>
</evidence>
<proteinExistence type="predicted"/>
<evidence type="ECO:0000256" key="1">
    <source>
        <dbReference type="SAM" id="SignalP"/>
    </source>
</evidence>
<comment type="caution">
    <text evidence="2">The sequence shown here is derived from an EMBL/GenBank/DDBJ whole genome shotgun (WGS) entry which is preliminary data.</text>
</comment>
<dbReference type="EMBL" id="BAABRO010000001">
    <property type="protein sequence ID" value="GAA5505343.1"/>
    <property type="molecule type" value="Genomic_DNA"/>
</dbReference>
<feature type="signal peptide" evidence="1">
    <location>
        <begin position="1"/>
        <end position="26"/>
    </location>
</feature>
<sequence>MTNATGLLRSLGIMLVALLISTPVNAALITGFTIEATGTVAPGPSYLRSFDASGAIISGPIDLGIGVYGLTVGPSDSLYAFKNSGPDMGLLRIDASTGQTTALGSSIFLQSIDYNPANNTLYGIGGAAGADKQLYSFDLTSGNANRIATLTGLTNAFDVQRLAIRSDGVAYLASLSSTEVSFGTLSLTTAEFQRLGTTSNVGEFGDLAFDSADDLFQLSGGKLFRVDQSTFAKTNVSSVAGGAGLAFAATSVPEPSLAGLLGTATAWIFCVGRFRKNAWGRESDKP</sequence>
<keyword evidence="3" id="KW-1185">Reference proteome</keyword>